<dbReference type="AlphaFoldDB" id="D3SNS9"/>
<dbReference type="GO" id="GO:0004735">
    <property type="term" value="F:pyrroline-5-carboxylate reductase activity"/>
    <property type="evidence" value="ECO:0007669"/>
    <property type="project" value="UniProtKB-UniRule"/>
</dbReference>
<dbReference type="UniPathway" id="UPA00098">
    <property type="reaction ID" value="UER00361"/>
</dbReference>
<comment type="catalytic activity">
    <reaction evidence="4">
        <text>L-proline + NAD(+) = (S)-1-pyrroline-5-carboxylate + NADH + 2 H(+)</text>
        <dbReference type="Rhea" id="RHEA:14105"/>
        <dbReference type="ChEBI" id="CHEBI:15378"/>
        <dbReference type="ChEBI" id="CHEBI:17388"/>
        <dbReference type="ChEBI" id="CHEBI:57540"/>
        <dbReference type="ChEBI" id="CHEBI:57945"/>
        <dbReference type="ChEBI" id="CHEBI:60039"/>
        <dbReference type="EC" id="1.5.1.2"/>
    </reaction>
</comment>
<dbReference type="PANTHER" id="PTHR11645">
    <property type="entry name" value="PYRROLINE-5-CARBOXYLATE REDUCTASE"/>
    <property type="match status" value="1"/>
</dbReference>
<dbReference type="GO" id="GO:0055129">
    <property type="term" value="P:L-proline biosynthetic process"/>
    <property type="evidence" value="ECO:0007669"/>
    <property type="project" value="UniProtKB-UniRule"/>
</dbReference>
<comment type="function">
    <text evidence="4">Catalyzes the reduction of 1-pyrroline-5-carboxylate (PCA) to L-proline.</text>
</comment>
<dbReference type="STRING" id="638303.Thal_0180"/>
<feature type="binding site" evidence="6">
    <location>
        <begin position="62"/>
        <end position="65"/>
    </location>
    <ligand>
        <name>NADP(+)</name>
        <dbReference type="ChEBI" id="CHEBI:58349"/>
    </ligand>
</feature>
<dbReference type="SUPFAM" id="SSF51735">
    <property type="entry name" value="NAD(P)-binding Rossmann-fold domains"/>
    <property type="match status" value="1"/>
</dbReference>
<evidence type="ECO:0000259" key="8">
    <source>
        <dbReference type="Pfam" id="PF14748"/>
    </source>
</evidence>
<keyword evidence="4" id="KW-0028">Amino-acid biosynthesis</keyword>
<keyword evidence="3 4" id="KW-0560">Oxidoreductase</keyword>
<feature type="domain" description="Pyrroline-5-carboxylate reductase dimerisation" evidence="8">
    <location>
        <begin position="152"/>
        <end position="256"/>
    </location>
</feature>
<keyword evidence="2 4" id="KW-0521">NADP</keyword>
<dbReference type="SUPFAM" id="SSF48179">
    <property type="entry name" value="6-phosphogluconate dehydrogenase C-terminal domain-like"/>
    <property type="match status" value="1"/>
</dbReference>
<dbReference type="eggNOG" id="COG0345">
    <property type="taxonomic scope" value="Bacteria"/>
</dbReference>
<feature type="domain" description="Pyrroline-5-carboxylate reductase catalytic N-terminal" evidence="7">
    <location>
        <begin position="2"/>
        <end position="90"/>
    </location>
</feature>
<comment type="catalytic activity">
    <reaction evidence="4">
        <text>L-proline + NADP(+) = (S)-1-pyrroline-5-carboxylate + NADPH + 2 H(+)</text>
        <dbReference type="Rhea" id="RHEA:14109"/>
        <dbReference type="ChEBI" id="CHEBI:15378"/>
        <dbReference type="ChEBI" id="CHEBI:17388"/>
        <dbReference type="ChEBI" id="CHEBI:57783"/>
        <dbReference type="ChEBI" id="CHEBI:58349"/>
        <dbReference type="ChEBI" id="CHEBI:60039"/>
        <dbReference type="EC" id="1.5.1.2"/>
    </reaction>
</comment>
<evidence type="ECO:0000259" key="7">
    <source>
        <dbReference type="Pfam" id="PF03807"/>
    </source>
</evidence>
<dbReference type="RefSeq" id="WP_012991223.1">
    <property type="nucleotide sequence ID" value="NC_013894.1"/>
</dbReference>
<organism evidence="9 10">
    <name type="scientific">Thermocrinis albus (strain DSM 14484 / JCM 11386 / HI 11/12)</name>
    <dbReference type="NCBI Taxonomy" id="638303"/>
    <lineage>
        <taxon>Bacteria</taxon>
        <taxon>Pseudomonadati</taxon>
        <taxon>Aquificota</taxon>
        <taxon>Aquificia</taxon>
        <taxon>Aquificales</taxon>
        <taxon>Aquificaceae</taxon>
        <taxon>Thermocrinis</taxon>
    </lineage>
</organism>
<name>D3SNS9_THEAH</name>
<proteinExistence type="inferred from homology"/>
<dbReference type="InterPro" id="IPR028939">
    <property type="entry name" value="P5C_Rdtase_cat_N"/>
</dbReference>
<reference evidence="10" key="1">
    <citation type="journal article" date="2010" name="Stand. Genomic Sci.">
        <title>Complete genome sequence of Thermocrinis albus type strain (HI 11/12T).</title>
        <authorList>
            <person name="Wirth R."/>
            <person name="Sikorski J."/>
            <person name="Brambilla E."/>
            <person name="Misra M."/>
            <person name="Lapidus A."/>
            <person name="Copeland A."/>
            <person name="Nolan M."/>
            <person name="Lucas S."/>
            <person name="Chen F."/>
            <person name="Tice H."/>
            <person name="Cheng J.F."/>
            <person name="Han C."/>
            <person name="Detter J.C."/>
            <person name="Tapia R."/>
            <person name="Bruce D."/>
            <person name="Goodwin L."/>
            <person name="Pitluck S."/>
            <person name="Pati A."/>
            <person name="Anderson I."/>
            <person name="Ivanova N."/>
            <person name="Mavromatis K."/>
            <person name="Mikhailova N."/>
            <person name="Chen A."/>
            <person name="Palaniappan K."/>
            <person name="Bilek Y."/>
            <person name="Hader T."/>
            <person name="Land M."/>
            <person name="Hauser L."/>
            <person name="Chang Y.J."/>
            <person name="Jeffries C.D."/>
            <person name="Tindall B.J."/>
            <person name="Rohde M."/>
            <person name="Goker M."/>
            <person name="Bristow J."/>
            <person name="Eisen J.A."/>
            <person name="Markowitz V."/>
            <person name="Hugenholtz P."/>
            <person name="Kyrpides N.C."/>
            <person name="Klenk H.P."/>
        </authorList>
    </citation>
    <scope>NUCLEOTIDE SEQUENCE [LARGE SCALE GENOMIC DNA]</scope>
    <source>
        <strain evidence="10">DSM 14484 / JCM 11386 / HI 11/12</strain>
    </source>
</reference>
<dbReference type="PIRSF" id="PIRSF000193">
    <property type="entry name" value="Pyrrol-5-carb_rd"/>
    <property type="match status" value="1"/>
</dbReference>
<dbReference type="Pfam" id="PF03807">
    <property type="entry name" value="F420_oxidored"/>
    <property type="match status" value="1"/>
</dbReference>
<dbReference type="HOGENOM" id="CLU_042344_3_1_0"/>
<dbReference type="Proteomes" id="UP000002043">
    <property type="component" value="Chromosome"/>
</dbReference>
<dbReference type="FunFam" id="1.10.3730.10:FF:000001">
    <property type="entry name" value="Pyrroline-5-carboxylate reductase"/>
    <property type="match status" value="1"/>
</dbReference>
<keyword evidence="10" id="KW-1185">Reference proteome</keyword>
<sequence length="257" mass="28035">MRIGIVGYGNMGSAFASALKEKTQVVVYDVDPAKIDRARQDHVATTESLEFLVWNSDAVLVAVKPKDVPSLLEDLKGLLEERLLVSIVAGLSIEKIQRTLGEKKVIRVMPNVNVLVRRGVMAFWASPQVSSEEKKAFVELFSSCGKLYEIKEDMMDSFTALAGSGPAFVFKFLHAMALSGVMEGFPYSTALSIVLDTVVGSCELLKEMGGVPEEWVLRVASPGGTTVEGIKVLEERGFVGTVMECVRQTSQKAKRLT</sequence>
<dbReference type="HAMAP" id="MF_01925">
    <property type="entry name" value="P5C_reductase"/>
    <property type="match status" value="1"/>
</dbReference>
<dbReference type="EC" id="1.5.1.2" evidence="4 5"/>
<evidence type="ECO:0000256" key="1">
    <source>
        <dbReference type="ARBA" id="ARBA00005525"/>
    </source>
</evidence>
<evidence type="ECO:0000256" key="5">
    <source>
        <dbReference type="NCBIfam" id="TIGR00112"/>
    </source>
</evidence>
<dbReference type="OrthoDB" id="9805754at2"/>
<evidence type="ECO:0000313" key="9">
    <source>
        <dbReference type="EMBL" id="ADC88816.1"/>
    </source>
</evidence>
<dbReference type="NCBIfam" id="TIGR00112">
    <property type="entry name" value="proC"/>
    <property type="match status" value="1"/>
</dbReference>
<gene>
    <name evidence="4" type="primary">proC</name>
    <name evidence="9" type="ordered locus">Thal_0180</name>
</gene>
<evidence type="ECO:0000256" key="4">
    <source>
        <dbReference type="HAMAP-Rule" id="MF_01925"/>
    </source>
</evidence>
<dbReference type="Pfam" id="PF14748">
    <property type="entry name" value="P5CR_dimer"/>
    <property type="match status" value="1"/>
</dbReference>
<evidence type="ECO:0000256" key="6">
    <source>
        <dbReference type="PIRSR" id="PIRSR000193-1"/>
    </source>
</evidence>
<evidence type="ECO:0000256" key="2">
    <source>
        <dbReference type="ARBA" id="ARBA00022857"/>
    </source>
</evidence>
<keyword evidence="4" id="KW-0641">Proline biosynthesis</keyword>
<keyword evidence="4" id="KW-0963">Cytoplasm</keyword>
<accession>D3SNS9</accession>
<dbReference type="Gene3D" id="3.40.50.720">
    <property type="entry name" value="NAD(P)-binding Rossmann-like Domain"/>
    <property type="match status" value="1"/>
</dbReference>
<protein>
    <recommendedName>
        <fullName evidence="4 5">Pyrroline-5-carboxylate reductase</fullName>
        <shortName evidence="4">P5C reductase</shortName>
        <shortName evidence="4">P5CR</shortName>
        <ecNumber evidence="4 5">1.5.1.2</ecNumber>
    </recommendedName>
    <alternativeName>
        <fullName evidence="4">PCA reductase</fullName>
    </alternativeName>
</protein>
<comment type="similarity">
    <text evidence="1 4">Belongs to the pyrroline-5-carboxylate reductase family.</text>
</comment>
<dbReference type="EMBL" id="CP001931">
    <property type="protein sequence ID" value="ADC88816.1"/>
    <property type="molecule type" value="Genomic_DNA"/>
</dbReference>
<evidence type="ECO:0000313" key="10">
    <source>
        <dbReference type="Proteomes" id="UP000002043"/>
    </source>
</evidence>
<dbReference type="GO" id="GO:0005737">
    <property type="term" value="C:cytoplasm"/>
    <property type="evidence" value="ECO:0007669"/>
    <property type="project" value="UniProtKB-SubCell"/>
</dbReference>
<evidence type="ECO:0000256" key="3">
    <source>
        <dbReference type="ARBA" id="ARBA00023002"/>
    </source>
</evidence>
<dbReference type="Gene3D" id="1.10.3730.10">
    <property type="entry name" value="ProC C-terminal domain-like"/>
    <property type="match status" value="1"/>
</dbReference>
<dbReference type="InterPro" id="IPR029036">
    <property type="entry name" value="P5CR_dimer"/>
</dbReference>
<dbReference type="PANTHER" id="PTHR11645:SF0">
    <property type="entry name" value="PYRROLINE-5-CARBOXYLATE REDUCTASE 3"/>
    <property type="match status" value="1"/>
</dbReference>
<comment type="pathway">
    <text evidence="4">Amino-acid biosynthesis; L-proline biosynthesis; L-proline from L-glutamate 5-semialdehyde: step 1/1.</text>
</comment>
<dbReference type="KEGG" id="tal:Thal_0180"/>
<dbReference type="InterPro" id="IPR036291">
    <property type="entry name" value="NAD(P)-bd_dom_sf"/>
</dbReference>
<dbReference type="InterPro" id="IPR008927">
    <property type="entry name" value="6-PGluconate_DH-like_C_sf"/>
</dbReference>
<comment type="subcellular location">
    <subcellularLocation>
        <location evidence="4">Cytoplasm</location>
    </subcellularLocation>
</comment>
<dbReference type="InterPro" id="IPR000304">
    <property type="entry name" value="Pyrroline-COOH_reductase"/>
</dbReference>